<protein>
    <submittedName>
        <fullName evidence="3">Glycosyltransferase</fullName>
        <ecNumber evidence="3">2.4.-.-</ecNumber>
    </submittedName>
</protein>
<evidence type="ECO:0000259" key="1">
    <source>
        <dbReference type="Pfam" id="PF00534"/>
    </source>
</evidence>
<proteinExistence type="predicted"/>
<dbReference type="InterPro" id="IPR001296">
    <property type="entry name" value="Glyco_trans_1"/>
</dbReference>
<sequence>MKIYHIIQGINNLSAGTTVSVGAITHNLTILGNEVFVVATGQKPKEWPYLGSLKLFENKFTKIGLLSIGDIKTIRSEMLSGEAVVHGHGVWRIMNLMPLIIPKKAKTKIIWSPDGMLSEWSWNYKKYIKRPFWYFFQKPALNRVDCFHATSLEEVEDIRRLGFMQPISLIPIGVEFPEIENLAPQKENKLVFLSRIHTKKGVHLLIQAWGQIANEFQDWSLVIAGKLDSDYGKDMVELSKTLHAPRISFVGEVLGDEKTKLLSSARLFVLPTFSENFGIAIAEALAHGTPVITTVNTPWQDIQTKKCGWYINNTKEELVNTLRNALSLHSNQIDAMGINGRIWMEQDFSWKKLAGKMQKTYDWLLNGGDAPIEIIEKQS</sequence>
<keyword evidence="4" id="KW-1185">Reference proteome</keyword>
<comment type="caution">
    <text evidence="3">The sequence shown here is derived from an EMBL/GenBank/DDBJ whole genome shotgun (WGS) entry which is preliminary data.</text>
</comment>
<dbReference type="EMBL" id="JANIBK010000038">
    <property type="protein sequence ID" value="MCQ8128672.1"/>
    <property type="molecule type" value="Genomic_DNA"/>
</dbReference>
<evidence type="ECO:0000313" key="3">
    <source>
        <dbReference type="EMBL" id="MCQ8128672.1"/>
    </source>
</evidence>
<organism evidence="3 4">
    <name type="scientific">Methylomonas rivi</name>
    <dbReference type="NCBI Taxonomy" id="2952226"/>
    <lineage>
        <taxon>Bacteria</taxon>
        <taxon>Pseudomonadati</taxon>
        <taxon>Pseudomonadota</taxon>
        <taxon>Gammaproteobacteria</taxon>
        <taxon>Methylococcales</taxon>
        <taxon>Methylococcaceae</taxon>
        <taxon>Methylomonas</taxon>
    </lineage>
</organism>
<dbReference type="Pfam" id="PF00534">
    <property type="entry name" value="Glycos_transf_1"/>
    <property type="match status" value="1"/>
</dbReference>
<dbReference type="EC" id="2.4.-.-" evidence="3"/>
<name>A0ABT1U4A4_9GAMM</name>
<evidence type="ECO:0000259" key="2">
    <source>
        <dbReference type="Pfam" id="PF13439"/>
    </source>
</evidence>
<dbReference type="SUPFAM" id="SSF53756">
    <property type="entry name" value="UDP-Glycosyltransferase/glycogen phosphorylase"/>
    <property type="match status" value="1"/>
</dbReference>
<accession>A0ABT1U4A4</accession>
<feature type="domain" description="Glycosyltransferase subfamily 4-like N-terminal" evidence="2">
    <location>
        <begin position="16"/>
        <end position="175"/>
    </location>
</feature>
<reference evidence="3 4" key="1">
    <citation type="submission" date="2022-07" db="EMBL/GenBank/DDBJ databases">
        <title>Methylomonas rivi sp. nov., Methylomonas rosea sp. nov., Methylomonas aureus sp. nov. and Methylomonas subterranea sp. nov., four novel methanotrophs isolated from a freshwater creek and the deep terrestrial subsurface.</title>
        <authorList>
            <person name="Abin C."/>
            <person name="Sankaranarayanan K."/>
            <person name="Garner C."/>
            <person name="Sindelar R."/>
            <person name="Kotary K."/>
            <person name="Garner R."/>
            <person name="Barclay S."/>
            <person name="Lawson P."/>
            <person name="Krumholz L."/>
        </authorList>
    </citation>
    <scope>NUCLEOTIDE SEQUENCE [LARGE SCALE GENOMIC DNA]</scope>
    <source>
        <strain evidence="3 4">WSC-6</strain>
    </source>
</reference>
<dbReference type="RefSeq" id="WP_256615068.1">
    <property type="nucleotide sequence ID" value="NZ_JANIBK010000038.1"/>
</dbReference>
<dbReference type="Gene3D" id="3.40.50.2000">
    <property type="entry name" value="Glycogen Phosphorylase B"/>
    <property type="match status" value="2"/>
</dbReference>
<evidence type="ECO:0000313" key="4">
    <source>
        <dbReference type="Proteomes" id="UP001524586"/>
    </source>
</evidence>
<dbReference type="Proteomes" id="UP001524586">
    <property type="component" value="Unassembled WGS sequence"/>
</dbReference>
<feature type="domain" description="Glycosyl transferase family 1" evidence="1">
    <location>
        <begin position="181"/>
        <end position="341"/>
    </location>
</feature>
<dbReference type="PANTHER" id="PTHR45947">
    <property type="entry name" value="SULFOQUINOVOSYL TRANSFERASE SQD2"/>
    <property type="match status" value="1"/>
</dbReference>
<keyword evidence="3" id="KW-0808">Transferase</keyword>
<dbReference type="InterPro" id="IPR050194">
    <property type="entry name" value="Glycosyltransferase_grp1"/>
</dbReference>
<gene>
    <name evidence="3" type="ORF">NP596_09390</name>
</gene>
<keyword evidence="3" id="KW-0328">Glycosyltransferase</keyword>
<dbReference type="Pfam" id="PF13439">
    <property type="entry name" value="Glyco_transf_4"/>
    <property type="match status" value="1"/>
</dbReference>
<dbReference type="PANTHER" id="PTHR45947:SF3">
    <property type="entry name" value="SULFOQUINOVOSYL TRANSFERASE SQD2"/>
    <property type="match status" value="1"/>
</dbReference>
<dbReference type="GO" id="GO:0016757">
    <property type="term" value="F:glycosyltransferase activity"/>
    <property type="evidence" value="ECO:0007669"/>
    <property type="project" value="UniProtKB-KW"/>
</dbReference>
<dbReference type="InterPro" id="IPR028098">
    <property type="entry name" value="Glyco_trans_4-like_N"/>
</dbReference>